<gene>
    <name evidence="1" type="ORF">ACFSUT_18580</name>
</gene>
<name>A0ABW5I198_9PSEU</name>
<protein>
    <submittedName>
        <fullName evidence="1">Uncharacterized protein</fullName>
    </submittedName>
</protein>
<evidence type="ECO:0000313" key="1">
    <source>
        <dbReference type="EMBL" id="MFD2482302.1"/>
    </source>
</evidence>
<sequence length="117" mass="13616">MEFVVAEDEVWFSVFDVLPRTEEATGDDFVREVRIPVSETEELHLSWDATHRSVRFRHRRESDIVVDVYREHATLLTIEVRDTGPVVVAEYHANGFRGRTAVRFRPTFALTDVLLQT</sequence>
<comment type="caution">
    <text evidence="1">The sequence shown here is derived from an EMBL/GenBank/DDBJ whole genome shotgun (WGS) entry which is preliminary data.</text>
</comment>
<reference evidence="2" key="1">
    <citation type="journal article" date="2019" name="Int. J. Syst. Evol. Microbiol.">
        <title>The Global Catalogue of Microorganisms (GCM) 10K type strain sequencing project: providing services to taxonomists for standard genome sequencing and annotation.</title>
        <authorList>
            <consortium name="The Broad Institute Genomics Platform"/>
            <consortium name="The Broad Institute Genome Sequencing Center for Infectious Disease"/>
            <person name="Wu L."/>
            <person name="Ma J."/>
        </authorList>
    </citation>
    <scope>NUCLEOTIDE SEQUENCE [LARGE SCALE GENOMIC DNA]</scope>
    <source>
        <strain evidence="2">CGMCC 4.7638</strain>
    </source>
</reference>
<dbReference type="RefSeq" id="WP_344264507.1">
    <property type="nucleotide sequence ID" value="NZ_BAAAHV010000002.1"/>
</dbReference>
<dbReference type="Proteomes" id="UP001597542">
    <property type="component" value="Unassembled WGS sequence"/>
</dbReference>
<keyword evidence="2" id="KW-1185">Reference proteome</keyword>
<proteinExistence type="predicted"/>
<dbReference type="EMBL" id="JBHUKQ010000011">
    <property type="protein sequence ID" value="MFD2482302.1"/>
    <property type="molecule type" value="Genomic_DNA"/>
</dbReference>
<organism evidence="1 2">
    <name type="scientific">Amycolatopsis albidoflavus</name>
    <dbReference type="NCBI Taxonomy" id="102226"/>
    <lineage>
        <taxon>Bacteria</taxon>
        <taxon>Bacillati</taxon>
        <taxon>Actinomycetota</taxon>
        <taxon>Actinomycetes</taxon>
        <taxon>Pseudonocardiales</taxon>
        <taxon>Pseudonocardiaceae</taxon>
        <taxon>Amycolatopsis</taxon>
    </lineage>
</organism>
<evidence type="ECO:0000313" key="2">
    <source>
        <dbReference type="Proteomes" id="UP001597542"/>
    </source>
</evidence>
<accession>A0ABW5I198</accession>